<reference evidence="3" key="1">
    <citation type="submission" date="2022-12" db="EMBL/GenBank/DDBJ databases">
        <title>Draft genome sequences of 22 rhizogenic Agrobacterium biovar 1 strains, the causative agent of hairy root disease.</title>
        <authorList>
            <person name="Kim N."/>
            <person name="Vargas P."/>
            <person name="Rediers H."/>
        </authorList>
    </citation>
    <scope>NUCLEOTIDE SEQUENCE</scope>
    <source>
        <strain evidence="3">ST15.13.006</strain>
    </source>
</reference>
<dbReference type="GeneID" id="79864762"/>
<feature type="coiled-coil region" evidence="1">
    <location>
        <begin position="626"/>
        <end position="681"/>
    </location>
</feature>
<evidence type="ECO:0000313" key="4">
    <source>
        <dbReference type="Proteomes" id="UP001151018"/>
    </source>
</evidence>
<dbReference type="Proteomes" id="UP001151018">
    <property type="component" value="Unassembled WGS sequence"/>
</dbReference>
<evidence type="ECO:0000256" key="2">
    <source>
        <dbReference type="SAM" id="MobiDB-lite"/>
    </source>
</evidence>
<evidence type="ECO:0000256" key="1">
    <source>
        <dbReference type="SAM" id="Coils"/>
    </source>
</evidence>
<feature type="region of interest" description="Disordered" evidence="2">
    <location>
        <begin position="999"/>
        <end position="1047"/>
    </location>
</feature>
<protein>
    <submittedName>
        <fullName evidence="3">AHH domain-containing protein</fullName>
    </submittedName>
</protein>
<dbReference type="CDD" id="cd06503">
    <property type="entry name" value="ATP-synt_Fo_b"/>
    <property type="match status" value="1"/>
</dbReference>
<dbReference type="EMBL" id="JAPZLR010000004">
    <property type="protein sequence ID" value="MCZ7937446.1"/>
    <property type="molecule type" value="Genomic_DNA"/>
</dbReference>
<feature type="compositionally biased region" description="Basic and acidic residues" evidence="2">
    <location>
        <begin position="999"/>
        <end position="1016"/>
    </location>
</feature>
<proteinExistence type="predicted"/>
<gene>
    <name evidence="3" type="ORF">O9X88_07785</name>
</gene>
<organism evidence="3 4">
    <name type="scientific">Agrobacterium salinitolerans</name>
    <dbReference type="NCBI Taxonomy" id="1183413"/>
    <lineage>
        <taxon>Bacteria</taxon>
        <taxon>Pseudomonadati</taxon>
        <taxon>Pseudomonadota</taxon>
        <taxon>Alphaproteobacteria</taxon>
        <taxon>Hyphomicrobiales</taxon>
        <taxon>Rhizobiaceae</taxon>
        <taxon>Rhizobium/Agrobacterium group</taxon>
        <taxon>Agrobacterium</taxon>
    </lineage>
</organism>
<sequence length="1317" mass="142556">MVDIPAFQSHHIIEQQAVGKSALLEALIELGLFKVGDQANLINLPRERTVAIKMGVSPHLGGPIKEYSNGLAFQLAELEKSPDGQLAMKGDKSAALRVAGEVSSLRNTMRSAIINGDLFTNFPDENLAEVTRAINDRFYKDPKSYASKHPVEIDRFDKGQFNGWDAATASEAKLKSALEAIEQTGYKGAKGAAEVAKLELGLAVAKARQSGRLVVSPTFAQKLDGTWEAQLLKEILSGKATVSSIQMPMVLTGLKILGLAGLFYDITTSTAEAANAVDKGDKAGAGNIMARLAGRIYLGMEGGAIGAAGGAAVGAALGAAGGPAALATSVVGALVGGVSGAILGDAAVDALWKAADDVVSLLQAGTQEAGVEAPLLQPSGKYYRGLIASGMPKDLADKLMRELNSEYKERRLQQPDVSAEALIESVIRDVRANQAIEPENEAGASVTTIRGGRYATTIINSGSGKIESINEIETGKPVSSVFHNNLGKKTGEVVFSADGSTTEKSYDPDGNRIERSFSPQGEVVREQFYIASMNLTLDSQIVSQKKEVLIRLANQARARQQFGKAEANQRTASQRLQAATEYFDRTQQALQVSEREMSSLIIRVRDANGKYTYRTRIATVEDKFNLERLRSITAGARAERDRLQSQYSLADQTFQQATNLMNEADEKLKYAEAELKREENFQLPMVGSANVPQQMPGPAALGDTRSINVKSTDDWSKDLAELRREMAQAGRERAAAPGERDVGSAEADLDITTFLQDLQALNDANDNLSSDIDAFTSALTEKIARAQTDTDSQTAAAKAAAAKAEVERQAAVKVEAERQAAAKAEAERQAAVKAEAERQAAAKAEAERQAAAKAEAERQAAAKAEAERQATAKAEAERQAAVKAEAERQAAAKAEAERQAAVKAEAERQAAVKAEAERQAAAKAEAERQAAVKAEAERQAAAKAEAERQAAAKAEAERQAAAKAEAERQAAAKAEAERARIASEEARKAQELQLQRYNERMRQEEQSRRERDERQRQWNLQQQREAEQRRQQAAADQARRDAERERLNREAEQRVFENLRRQQTFSNLPSSPTIFRPPGRLEINVPYNPKIGITGNERWYYGGSRIRPVAFDLNGDALLEMLLLSDGVDRDIYTVAGVRHGSTAHFDSDGNGILDNTAWIGPNDGILAIDLGKSEATGPDGIISRPEEIAFSMWKSEEERVAELKAQGIDDTGRPVTDLEGLRFAFDTNQDDILDNRDARWSEFRIWQDFNQNGSSDEGELSTLEAEGIAFIDLMPRGEGAKLFPDGSMITGTSSAKRIDGTSILVGDVALAYRPQT</sequence>
<evidence type="ECO:0000313" key="3">
    <source>
        <dbReference type="EMBL" id="MCZ7937446.1"/>
    </source>
</evidence>
<accession>A0A9X3QYA8</accession>
<comment type="caution">
    <text evidence="3">The sequence shown here is derived from an EMBL/GenBank/DDBJ whole genome shotgun (WGS) entry which is preliminary data.</text>
</comment>
<feature type="compositionally biased region" description="Basic and acidic residues" evidence="2">
    <location>
        <begin position="1037"/>
        <end position="1047"/>
    </location>
</feature>
<name>A0A9X3QYA8_9HYPH</name>
<feature type="region of interest" description="Disordered" evidence="2">
    <location>
        <begin position="843"/>
        <end position="984"/>
    </location>
</feature>
<keyword evidence="1" id="KW-0175">Coiled coil</keyword>
<dbReference type="RefSeq" id="WP_161596360.1">
    <property type="nucleotide sequence ID" value="NZ_JAPZLN010000005.1"/>
</dbReference>